<dbReference type="SUPFAM" id="SSF53706">
    <property type="entry name" value="Formate dehydrogenase/DMSO reductase, domains 1-3"/>
    <property type="match status" value="1"/>
</dbReference>
<dbReference type="Pfam" id="PF00384">
    <property type="entry name" value="Molybdopterin"/>
    <property type="match status" value="1"/>
</dbReference>
<keyword evidence="7" id="KW-1133">Transmembrane helix</keyword>
<keyword evidence="11" id="KW-1185">Reference proteome</keyword>
<keyword evidence="2" id="KW-0411">Iron-sulfur</keyword>
<reference evidence="11" key="1">
    <citation type="submission" date="2016-06" db="EMBL/GenBank/DDBJ databases">
        <title>Draft genome sequence of Desulfoplanes formicivorans strain Pf12B.</title>
        <authorList>
            <person name="Watanabe M."/>
            <person name="Kojima H."/>
            <person name="Fukui M."/>
        </authorList>
    </citation>
    <scope>NUCLEOTIDE SEQUENCE [LARGE SCALE GENOMIC DNA]</scope>
    <source>
        <strain evidence="11">Pf12B</strain>
    </source>
</reference>
<dbReference type="Proteomes" id="UP000095200">
    <property type="component" value="Unassembled WGS sequence"/>
</dbReference>
<keyword evidence="2" id="KW-0408">Iron</keyword>
<evidence type="ECO:0000256" key="1">
    <source>
        <dbReference type="ARBA" id="ARBA00010312"/>
    </source>
</evidence>
<feature type="domain" description="Molybdopterin dinucleotide-binding" evidence="9">
    <location>
        <begin position="584"/>
        <end position="671"/>
    </location>
</feature>
<dbReference type="EMBL" id="BDFE01000015">
    <property type="protein sequence ID" value="GAU08356.1"/>
    <property type="molecule type" value="Genomic_DNA"/>
</dbReference>
<dbReference type="InterPro" id="IPR053557">
    <property type="entry name" value="Molybdopterin-Qrc_component"/>
</dbReference>
<dbReference type="Pfam" id="PF01568">
    <property type="entry name" value="Molydop_binding"/>
    <property type="match status" value="1"/>
</dbReference>
<dbReference type="AlphaFoldDB" id="A0A194AGZ4"/>
<keyword evidence="7" id="KW-0812">Transmembrane</keyword>
<dbReference type="GO" id="GO:0043546">
    <property type="term" value="F:molybdopterin cofactor binding"/>
    <property type="evidence" value="ECO:0007669"/>
    <property type="project" value="InterPro"/>
</dbReference>
<organism evidence="10 11">
    <name type="scientific">Desulfoplanes formicivorans</name>
    <dbReference type="NCBI Taxonomy" id="1592317"/>
    <lineage>
        <taxon>Bacteria</taxon>
        <taxon>Pseudomonadati</taxon>
        <taxon>Thermodesulfobacteriota</taxon>
        <taxon>Desulfovibrionia</taxon>
        <taxon>Desulfovibrionales</taxon>
        <taxon>Desulfoplanaceae</taxon>
        <taxon>Desulfoplanes</taxon>
    </lineage>
</organism>
<proteinExistence type="inferred from homology"/>
<evidence type="ECO:0000256" key="5">
    <source>
        <dbReference type="ARBA" id="ARBA00022729"/>
    </source>
</evidence>
<keyword evidence="7" id="KW-0472">Membrane</keyword>
<evidence type="ECO:0000256" key="3">
    <source>
        <dbReference type="ARBA" id="ARBA00022505"/>
    </source>
</evidence>
<dbReference type="Gene3D" id="2.40.40.20">
    <property type="match status" value="1"/>
</dbReference>
<dbReference type="GO" id="GO:0051539">
    <property type="term" value="F:4 iron, 4 sulfur cluster binding"/>
    <property type="evidence" value="ECO:0007669"/>
    <property type="project" value="UniProtKB-KW"/>
</dbReference>
<keyword evidence="6" id="KW-0560">Oxidoreductase</keyword>
<dbReference type="OrthoDB" id="9803192at2"/>
<dbReference type="InterPro" id="IPR009010">
    <property type="entry name" value="Asp_de-COase-like_dom_sf"/>
</dbReference>
<dbReference type="NCBIfam" id="NF041783">
    <property type="entry name" value="mnquin_red_QrcB"/>
    <property type="match status" value="1"/>
</dbReference>
<dbReference type="Gene3D" id="3.40.228.10">
    <property type="entry name" value="Dimethylsulfoxide Reductase, domain 2"/>
    <property type="match status" value="1"/>
</dbReference>
<dbReference type="InterPro" id="IPR050612">
    <property type="entry name" value="Prok_Mopterin_Oxidored"/>
</dbReference>
<evidence type="ECO:0000259" key="8">
    <source>
        <dbReference type="Pfam" id="PF00384"/>
    </source>
</evidence>
<dbReference type="SUPFAM" id="SSF50692">
    <property type="entry name" value="ADC-like"/>
    <property type="match status" value="1"/>
</dbReference>
<name>A0A194AGZ4_9BACT</name>
<dbReference type="RefSeq" id="WP_069857847.1">
    <property type="nucleotide sequence ID" value="NZ_BDFE01000015.1"/>
</dbReference>
<keyword evidence="3" id="KW-0500">Molybdenum</keyword>
<keyword evidence="4" id="KW-0479">Metal-binding</keyword>
<evidence type="ECO:0000256" key="2">
    <source>
        <dbReference type="ARBA" id="ARBA00022485"/>
    </source>
</evidence>
<dbReference type="PANTHER" id="PTHR43742:SF9">
    <property type="entry name" value="TETRATHIONATE REDUCTASE SUBUNIT A"/>
    <property type="match status" value="1"/>
</dbReference>
<dbReference type="Gene3D" id="3.30.2070.10">
    <property type="entry name" value="Formate dehydrogenase/DMSO reductase"/>
    <property type="match status" value="1"/>
</dbReference>
<feature type="domain" description="Molybdopterin oxidoreductase" evidence="8">
    <location>
        <begin position="107"/>
        <end position="490"/>
    </location>
</feature>
<sequence>MGLDRRSFIAFLAGGTGGILCTPMVWKFLDDVSIWSQNWPWIPKLQYGERVNKPVACKFGSDAYGILVETAAGRPFTARGNPDHPLSQGGIDPLGVASVQMLYSPSRIQGPMKKSGNGFENISWDEAGKLLAAKVKSAGSDVCAITGDETGTTTDILAGLLAGLGSDKCFLMSGETAPAVTAWKMLGGQGTPGYDLENADYVLSLGGDINESWGTVVRNGKAMAANKAAYVYVGAVQKPGTSIPSKTWVACKPGRESLVALGIAAYLIKAGKGMDMPGYGAFSEFVTVTNPPSRIAKATGVSEATMKRMAEELMRAKRPLVLTGSEMGQGSDAMGAAMGLALNMLLGRINARGGVRDIPFAPQVVANAPARDTLLARDAAGYVQAVAQGKAQAPKVTLIVDANPAYALPQPDMVAKALEKSGFVVSFATFMDETAAMADLILPASYFLEAMDDVYTPFGSGQANYTVSPAIVEPVFDTRPAADVLLELAAATGIDLGVSSFEDALKAKAEALGADWDELVEGTAWVAATSTNGYGLALWNESLRALGVPRAADDLVLAPMAKLHLGTAGMPTTPFGVLTIRDTELKNNILCAQMNRATAGKLGVRDGQAIVARSAAGSCQAVVSLSESIMPGVVAMPLGFGHTAWDEFAKNKGDNVYKLMEIKPEPGTGMSLFGNPQVQITRA</sequence>
<gene>
    <name evidence="10" type="ORF">DPF_1062</name>
</gene>
<dbReference type="GO" id="GO:0016491">
    <property type="term" value="F:oxidoreductase activity"/>
    <property type="evidence" value="ECO:0007669"/>
    <property type="project" value="UniProtKB-KW"/>
</dbReference>
<protein>
    <submittedName>
        <fullName evidence="10">Molybdopterin oxidoreductase</fullName>
    </submittedName>
</protein>
<dbReference type="InterPro" id="IPR006656">
    <property type="entry name" value="Mopterin_OxRdtase"/>
</dbReference>
<evidence type="ECO:0000256" key="7">
    <source>
        <dbReference type="SAM" id="Phobius"/>
    </source>
</evidence>
<evidence type="ECO:0000313" key="11">
    <source>
        <dbReference type="Proteomes" id="UP000095200"/>
    </source>
</evidence>
<feature type="transmembrane region" description="Helical" evidence="7">
    <location>
        <begin position="7"/>
        <end position="26"/>
    </location>
</feature>
<evidence type="ECO:0000313" key="10">
    <source>
        <dbReference type="EMBL" id="GAU08356.1"/>
    </source>
</evidence>
<dbReference type="InterPro" id="IPR006657">
    <property type="entry name" value="MoPterin_dinucl-bd_dom"/>
</dbReference>
<comment type="similarity">
    <text evidence="1">Belongs to the prokaryotic molybdopterin-containing oxidoreductase family.</text>
</comment>
<evidence type="ECO:0000256" key="4">
    <source>
        <dbReference type="ARBA" id="ARBA00022723"/>
    </source>
</evidence>
<keyword evidence="2" id="KW-0004">4Fe-4S</keyword>
<evidence type="ECO:0000259" key="9">
    <source>
        <dbReference type="Pfam" id="PF01568"/>
    </source>
</evidence>
<evidence type="ECO:0000256" key="6">
    <source>
        <dbReference type="ARBA" id="ARBA00023002"/>
    </source>
</evidence>
<dbReference type="Gene3D" id="2.20.25.90">
    <property type="entry name" value="ADC-like domains"/>
    <property type="match status" value="1"/>
</dbReference>
<dbReference type="GO" id="GO:0046872">
    <property type="term" value="F:metal ion binding"/>
    <property type="evidence" value="ECO:0007669"/>
    <property type="project" value="UniProtKB-KW"/>
</dbReference>
<dbReference type="STRING" id="1592317.DPF_1062"/>
<comment type="caution">
    <text evidence="10">The sequence shown here is derived from an EMBL/GenBank/DDBJ whole genome shotgun (WGS) entry which is preliminary data.</text>
</comment>
<dbReference type="PANTHER" id="PTHR43742">
    <property type="entry name" value="TRIMETHYLAMINE-N-OXIDE REDUCTASE"/>
    <property type="match status" value="1"/>
</dbReference>
<keyword evidence="5" id="KW-0732">Signal</keyword>
<dbReference type="Gene3D" id="3.40.50.740">
    <property type="match status" value="1"/>
</dbReference>
<accession>A0A194AGZ4</accession>